<gene>
    <name evidence="2" type="ORF">ACFO5X_17385</name>
</gene>
<feature type="domain" description="DUF7742" evidence="1">
    <location>
        <begin position="2"/>
        <end position="86"/>
    </location>
</feature>
<dbReference type="EMBL" id="JBHSGI010000024">
    <property type="protein sequence ID" value="MFC4670341.1"/>
    <property type="molecule type" value="Genomic_DNA"/>
</dbReference>
<evidence type="ECO:0000313" key="2">
    <source>
        <dbReference type="EMBL" id="MFC4670341.1"/>
    </source>
</evidence>
<dbReference type="InterPro" id="IPR056644">
    <property type="entry name" value="DUF7742"/>
</dbReference>
<dbReference type="Proteomes" id="UP001595973">
    <property type="component" value="Unassembled WGS sequence"/>
</dbReference>
<dbReference type="Pfam" id="PF24891">
    <property type="entry name" value="DUF7742"/>
    <property type="match status" value="1"/>
</dbReference>
<accession>A0ABV9KL23</accession>
<protein>
    <recommendedName>
        <fullName evidence="1">DUF7742 domain-containing protein</fullName>
    </recommendedName>
</protein>
<evidence type="ECO:0000313" key="3">
    <source>
        <dbReference type="Proteomes" id="UP001595973"/>
    </source>
</evidence>
<reference evidence="3" key="1">
    <citation type="journal article" date="2019" name="Int. J. Syst. Evol. Microbiol.">
        <title>The Global Catalogue of Microorganisms (GCM) 10K type strain sequencing project: providing services to taxonomists for standard genome sequencing and annotation.</title>
        <authorList>
            <consortium name="The Broad Institute Genomics Platform"/>
            <consortium name="The Broad Institute Genome Sequencing Center for Infectious Disease"/>
            <person name="Wu L."/>
            <person name="Ma J."/>
        </authorList>
    </citation>
    <scope>NUCLEOTIDE SEQUENCE [LARGE SCALE GENOMIC DNA]</scope>
    <source>
        <strain evidence="3">CGMCC 4.7283</strain>
    </source>
</reference>
<organism evidence="2 3">
    <name type="scientific">Seohaeicola nanhaiensis</name>
    <dbReference type="NCBI Taxonomy" id="1387282"/>
    <lineage>
        <taxon>Bacteria</taxon>
        <taxon>Pseudomonadati</taxon>
        <taxon>Pseudomonadota</taxon>
        <taxon>Alphaproteobacteria</taxon>
        <taxon>Rhodobacterales</taxon>
        <taxon>Roseobacteraceae</taxon>
        <taxon>Seohaeicola</taxon>
    </lineage>
</organism>
<keyword evidence="3" id="KW-1185">Reference proteome</keyword>
<comment type="caution">
    <text evidence="2">The sequence shown here is derived from an EMBL/GenBank/DDBJ whole genome shotgun (WGS) entry which is preliminary data.</text>
</comment>
<sequence>MRPILHGDATSAARALMAAAPEARIDLLVSMLREAEIADRHVLETRSVHPQFGNGTLMAAARKHLLLPQQDFDDDTYAECFAIVLYGLRVWRAVMQSERTDPSHSVSK</sequence>
<name>A0ABV9KL23_9RHOB</name>
<evidence type="ECO:0000259" key="1">
    <source>
        <dbReference type="Pfam" id="PF24891"/>
    </source>
</evidence>
<proteinExistence type="predicted"/>
<dbReference type="RefSeq" id="WP_380719238.1">
    <property type="nucleotide sequence ID" value="NZ_JBHSGI010000024.1"/>
</dbReference>